<dbReference type="Gene3D" id="1.10.510.10">
    <property type="entry name" value="Transferase(Phosphotransferase) domain 1"/>
    <property type="match status" value="1"/>
</dbReference>
<dbReference type="GO" id="GO:0004672">
    <property type="term" value="F:protein kinase activity"/>
    <property type="evidence" value="ECO:0007669"/>
    <property type="project" value="InterPro"/>
</dbReference>
<feature type="region of interest" description="Disordered" evidence="1">
    <location>
        <begin position="361"/>
        <end position="403"/>
    </location>
</feature>
<dbReference type="AlphaFoldDB" id="A0AA38PJG1"/>
<dbReference type="SUPFAM" id="SSF56112">
    <property type="entry name" value="Protein kinase-like (PK-like)"/>
    <property type="match status" value="1"/>
</dbReference>
<gene>
    <name evidence="3" type="ORF">F5878DRAFT_193879</name>
</gene>
<dbReference type="InterPro" id="IPR011009">
    <property type="entry name" value="Kinase-like_dom_sf"/>
</dbReference>
<accession>A0AA38PJG1</accession>
<evidence type="ECO:0000256" key="1">
    <source>
        <dbReference type="SAM" id="MobiDB-lite"/>
    </source>
</evidence>
<dbReference type="Pfam" id="PF17667">
    <property type="entry name" value="Pkinase_fungal"/>
    <property type="match status" value="1"/>
</dbReference>
<comment type="caution">
    <text evidence="3">The sequence shown here is derived from an EMBL/GenBank/DDBJ whole genome shotgun (WGS) entry which is preliminary data.</text>
</comment>
<evidence type="ECO:0000313" key="3">
    <source>
        <dbReference type="EMBL" id="KAJ3844024.1"/>
    </source>
</evidence>
<evidence type="ECO:0000313" key="4">
    <source>
        <dbReference type="Proteomes" id="UP001163846"/>
    </source>
</evidence>
<keyword evidence="4" id="KW-1185">Reference proteome</keyword>
<reference evidence="3" key="1">
    <citation type="submission" date="2022-08" db="EMBL/GenBank/DDBJ databases">
        <authorList>
            <consortium name="DOE Joint Genome Institute"/>
            <person name="Min B."/>
            <person name="Riley R."/>
            <person name="Sierra-Patev S."/>
            <person name="Naranjo-Ortiz M."/>
            <person name="Looney B."/>
            <person name="Konkel Z."/>
            <person name="Slot J.C."/>
            <person name="Sakamoto Y."/>
            <person name="Steenwyk J.L."/>
            <person name="Rokas A."/>
            <person name="Carro J."/>
            <person name="Camarero S."/>
            <person name="Ferreira P."/>
            <person name="Molpeceres G."/>
            <person name="Ruiz-Duenas F.J."/>
            <person name="Serrano A."/>
            <person name="Henrissat B."/>
            <person name="Drula E."/>
            <person name="Hughes K.W."/>
            <person name="Mata J.L."/>
            <person name="Ishikawa N.K."/>
            <person name="Vargas-Isla R."/>
            <person name="Ushijima S."/>
            <person name="Smith C.A."/>
            <person name="Ahrendt S."/>
            <person name="Andreopoulos W."/>
            <person name="He G."/>
            <person name="Labutti K."/>
            <person name="Lipzen A."/>
            <person name="Ng V."/>
            <person name="Sandor L."/>
            <person name="Barry K."/>
            <person name="Martinez A.T."/>
            <person name="Xiao Y."/>
            <person name="Gibbons J.G."/>
            <person name="Terashima K."/>
            <person name="Hibbett D.S."/>
            <person name="Grigoriev I.V."/>
        </authorList>
    </citation>
    <scope>NUCLEOTIDE SEQUENCE</scope>
    <source>
        <strain evidence="3">TFB9207</strain>
    </source>
</reference>
<dbReference type="PANTHER" id="PTHR38248:SF2">
    <property type="entry name" value="FUNK1 11"/>
    <property type="match status" value="1"/>
</dbReference>
<feature type="compositionally biased region" description="Polar residues" evidence="1">
    <location>
        <begin position="367"/>
        <end position="378"/>
    </location>
</feature>
<dbReference type="EMBL" id="MU805962">
    <property type="protein sequence ID" value="KAJ3844024.1"/>
    <property type="molecule type" value="Genomic_DNA"/>
</dbReference>
<sequence>MIPEISVDFFLEKILPPLPSSLIDKIDSVLKSLESQDAINVKQNRWTAFSVDPAVTAGHSNVYGREPVVFQPLATIFEQVVAAAKQIDGALQQTFGLFVTGTTPIYSDRGAGDSRPDGFNRLLVSPESKNDCVYDIANPYQFKLGNSVGKIKDDVGKLIYDMTQILSLDPCRRFTFGTTIEDCSTRLWFLSHATLLKTKPFDFMRLVHLFLSLAFATPTKMGWDPTITFDHMSNANRRQYKIEVNGKSYTTLQILSDIAADSPLGRATRVWKVEDDDEGNFHVLKDVWLDHSRTEEHLIREEILKAVEGLEDGKRFAEQLKKYMLTPIAYGKVRVDGLPDDTTDVMLAGYLPVEDEMVPLKPPVTVPSRNTRQSTGMSLPSDRDAISSPGVKADESVEPSSEMPLPRRAFLDGPLKEGGNMLRHHRRYHYRVVFKEYATTLYEEKSCDNIFHAIADVVKALWIIHKAGWVHRDISGGNVYWYQKEQVGLIGDFEYARAITGGAHHDVRTGTPFFMAAETLAQMYQFDDEQLSDTDEEDSPPDFGDTWAHKQPVWDPIAPAQVSGNTVAFYHNPLHDLESVWWIIIYLFFFNDDEGSHSDDSDARQCQMERLFNGELENLARFMFLKEPDGLDKARRYLSDSFESAFDLLDKLRKILKSAYRKFESTKTFPNKINNPHFFIHKKLLKVVLENSVYIQPLSKITLVPVKTSSKRKGDTQQDDERSSKRSRYAFPHVTYLVLHLADPHNRDCSVSRHPAMQVGSDLVVPIIVHGTARLHVVEG</sequence>
<organism evidence="3 4">
    <name type="scientific">Lentinula raphanica</name>
    <dbReference type="NCBI Taxonomy" id="153919"/>
    <lineage>
        <taxon>Eukaryota</taxon>
        <taxon>Fungi</taxon>
        <taxon>Dikarya</taxon>
        <taxon>Basidiomycota</taxon>
        <taxon>Agaricomycotina</taxon>
        <taxon>Agaricomycetes</taxon>
        <taxon>Agaricomycetidae</taxon>
        <taxon>Agaricales</taxon>
        <taxon>Marasmiineae</taxon>
        <taxon>Omphalotaceae</taxon>
        <taxon>Lentinula</taxon>
    </lineage>
</organism>
<dbReference type="Proteomes" id="UP001163846">
    <property type="component" value="Unassembled WGS sequence"/>
</dbReference>
<evidence type="ECO:0000259" key="2">
    <source>
        <dbReference type="PROSITE" id="PS50011"/>
    </source>
</evidence>
<dbReference type="PROSITE" id="PS50011">
    <property type="entry name" value="PROTEIN_KINASE_DOM"/>
    <property type="match status" value="1"/>
</dbReference>
<name>A0AA38PJG1_9AGAR</name>
<dbReference type="PANTHER" id="PTHR38248">
    <property type="entry name" value="FUNK1 6"/>
    <property type="match status" value="1"/>
</dbReference>
<dbReference type="InterPro" id="IPR040976">
    <property type="entry name" value="Pkinase_fungal"/>
</dbReference>
<protein>
    <recommendedName>
        <fullName evidence="2">Protein kinase domain-containing protein</fullName>
    </recommendedName>
</protein>
<proteinExistence type="predicted"/>
<dbReference type="InterPro" id="IPR000719">
    <property type="entry name" value="Prot_kinase_dom"/>
</dbReference>
<dbReference type="GO" id="GO:0005524">
    <property type="term" value="F:ATP binding"/>
    <property type="evidence" value="ECO:0007669"/>
    <property type="project" value="InterPro"/>
</dbReference>
<feature type="domain" description="Protein kinase" evidence="2">
    <location>
        <begin position="270"/>
        <end position="643"/>
    </location>
</feature>